<proteinExistence type="inferred from homology"/>
<feature type="domain" description="Nitrile hydratase beta subunit" evidence="6">
    <location>
        <begin position="123"/>
        <end position="218"/>
    </location>
</feature>
<gene>
    <name evidence="8" type="ORF">FHR98_001239</name>
</gene>
<feature type="domain" description="Nitrile hydratase beta subunit-like N-terminal" evidence="7">
    <location>
        <begin position="1"/>
        <end position="108"/>
    </location>
</feature>
<dbReference type="SUPFAM" id="SSF50090">
    <property type="entry name" value="Electron transport accessory proteins"/>
    <property type="match status" value="1"/>
</dbReference>
<keyword evidence="9" id="KW-1185">Reference proteome</keyword>
<evidence type="ECO:0000256" key="1">
    <source>
        <dbReference type="ARBA" id="ARBA00004042"/>
    </source>
</evidence>
<comment type="catalytic activity">
    <reaction evidence="4 5">
        <text>an aliphatic primary amide = an aliphatic nitrile + H2O</text>
        <dbReference type="Rhea" id="RHEA:12673"/>
        <dbReference type="ChEBI" id="CHEBI:15377"/>
        <dbReference type="ChEBI" id="CHEBI:65285"/>
        <dbReference type="ChEBI" id="CHEBI:80291"/>
        <dbReference type="EC" id="4.2.1.84"/>
    </reaction>
</comment>
<comment type="function">
    <text evidence="1 5">NHase catalyzes the hydration of various nitrile compounds to the corresponding amides.</text>
</comment>
<dbReference type="Gene3D" id="2.30.30.50">
    <property type="match status" value="1"/>
</dbReference>
<evidence type="ECO:0000313" key="8">
    <source>
        <dbReference type="EMBL" id="MBB3064960.1"/>
    </source>
</evidence>
<dbReference type="Proteomes" id="UP000581135">
    <property type="component" value="Unassembled WGS sequence"/>
</dbReference>
<dbReference type="InterPro" id="IPR042262">
    <property type="entry name" value="CN_hydtase_beta_C"/>
</dbReference>
<dbReference type="InterPro" id="IPR049054">
    <property type="entry name" value="CN_hydtase_beta-like_N"/>
</dbReference>
<evidence type="ECO:0000256" key="3">
    <source>
        <dbReference type="ARBA" id="ARBA00023239"/>
    </source>
</evidence>
<dbReference type="InterPro" id="IPR024690">
    <property type="entry name" value="CN_hydtase_beta_dom_C"/>
</dbReference>
<evidence type="ECO:0000259" key="7">
    <source>
        <dbReference type="Pfam" id="PF21006"/>
    </source>
</evidence>
<reference evidence="8 9" key="1">
    <citation type="submission" date="2020-08" db="EMBL/GenBank/DDBJ databases">
        <title>Genomic Encyclopedia of Type Strains, Phase III (KMG-III): the genomes of soil and plant-associated and newly described type strains.</title>
        <authorList>
            <person name="Whitman W."/>
        </authorList>
    </citation>
    <scope>NUCLEOTIDE SEQUENCE [LARGE SCALE GENOMIC DNA]</scope>
    <source>
        <strain evidence="8 9">CECT 8803</strain>
    </source>
</reference>
<dbReference type="EMBL" id="JACHXA010000003">
    <property type="protein sequence ID" value="MBB3064960.1"/>
    <property type="molecule type" value="Genomic_DNA"/>
</dbReference>
<sequence>MNNIHDMGGMQGFGAIPIEENEPVFHSEWEAKAMAITVAMGAWGRWNIDASRHARERLAPQEYLNLTYYERWIAALADLMVDRGLVTVSELQSGKPDGGATTAQPPLTADKVAAVLARGGPVLREIDTAPRFKIGDSVRTARDNPDGHTRLPRYARGRQGVITLHHGAHVFPDSNAKGLGEAPQHLYAVTFNATELWGRHASAKDSVTLDAWESYLEPA</sequence>
<evidence type="ECO:0000256" key="2">
    <source>
        <dbReference type="ARBA" id="ARBA00009098"/>
    </source>
</evidence>
<dbReference type="Pfam" id="PF21006">
    <property type="entry name" value="NHase_beta_N"/>
    <property type="match status" value="1"/>
</dbReference>
<evidence type="ECO:0000256" key="5">
    <source>
        <dbReference type="PIRNR" id="PIRNR001427"/>
    </source>
</evidence>
<dbReference type="InterPro" id="IPR008990">
    <property type="entry name" value="Elect_transpt_acc-like_dom_sf"/>
</dbReference>
<comment type="similarity">
    <text evidence="2 5">Belongs to the nitrile hydratase subunit beta family.</text>
</comment>
<dbReference type="PIRSF" id="PIRSF001427">
    <property type="entry name" value="NHase_beta"/>
    <property type="match status" value="1"/>
</dbReference>
<dbReference type="InterPro" id="IPR003168">
    <property type="entry name" value="Nitrile_hydratase_bsu"/>
</dbReference>
<name>A0A839STC1_9PROT</name>
<dbReference type="EC" id="4.2.1.84" evidence="5"/>
<organism evidence="8 9">
    <name type="scientific">Limibacillus halophilus</name>
    <dbReference type="NCBI Taxonomy" id="1579333"/>
    <lineage>
        <taxon>Bacteria</taxon>
        <taxon>Pseudomonadati</taxon>
        <taxon>Pseudomonadota</taxon>
        <taxon>Alphaproteobacteria</taxon>
        <taxon>Rhodospirillales</taxon>
        <taxon>Rhodovibrionaceae</taxon>
        <taxon>Limibacillus</taxon>
    </lineage>
</organism>
<dbReference type="AlphaFoldDB" id="A0A839STC1"/>
<dbReference type="RefSeq" id="WP_183415782.1">
    <property type="nucleotide sequence ID" value="NZ_JACHXA010000003.1"/>
</dbReference>
<comment type="caution">
    <text evidence="8">The sequence shown here is derived from an EMBL/GenBank/DDBJ whole genome shotgun (WGS) entry which is preliminary data.</text>
</comment>
<accession>A0A839STC1</accession>
<dbReference type="GO" id="GO:0018822">
    <property type="term" value="F:nitrile hydratase activity"/>
    <property type="evidence" value="ECO:0007669"/>
    <property type="project" value="UniProtKB-EC"/>
</dbReference>
<evidence type="ECO:0000256" key="4">
    <source>
        <dbReference type="ARBA" id="ARBA00044877"/>
    </source>
</evidence>
<protein>
    <recommendedName>
        <fullName evidence="5">Nitrile hydratase subunit beta</fullName>
        <shortName evidence="5">NHase</shortName>
        <ecNumber evidence="5">4.2.1.84</ecNumber>
    </recommendedName>
</protein>
<evidence type="ECO:0000259" key="6">
    <source>
        <dbReference type="Pfam" id="PF02211"/>
    </source>
</evidence>
<evidence type="ECO:0000313" key="9">
    <source>
        <dbReference type="Proteomes" id="UP000581135"/>
    </source>
</evidence>
<dbReference type="NCBIfam" id="TIGR03888">
    <property type="entry name" value="nitrile_beta"/>
    <property type="match status" value="1"/>
</dbReference>
<keyword evidence="3 5" id="KW-0456">Lyase</keyword>
<dbReference type="Pfam" id="PF02211">
    <property type="entry name" value="NHase_beta_C"/>
    <property type="match status" value="1"/>
</dbReference>
<dbReference type="Gene3D" id="1.10.472.20">
    <property type="entry name" value="Nitrile hydratase, beta subunit"/>
    <property type="match status" value="1"/>
</dbReference>
<dbReference type="GO" id="GO:0046914">
    <property type="term" value="F:transition metal ion binding"/>
    <property type="evidence" value="ECO:0007669"/>
    <property type="project" value="InterPro"/>
</dbReference>